<proteinExistence type="predicted"/>
<keyword evidence="3" id="KW-1185">Reference proteome</keyword>
<reference evidence="2" key="2">
    <citation type="submission" date="2021-05" db="UniProtKB">
        <authorList>
            <consortium name="EnsemblPlants"/>
        </authorList>
    </citation>
    <scope>IDENTIFICATION</scope>
    <source>
        <strain evidence="2">subsp. malaccensis</strain>
    </source>
</reference>
<evidence type="ECO:0000313" key="1">
    <source>
        <dbReference type="EMBL" id="CAG1843351.1"/>
    </source>
</evidence>
<dbReference type="Proteomes" id="UP000012960">
    <property type="component" value="Unplaced"/>
</dbReference>
<reference evidence="1" key="1">
    <citation type="submission" date="2021-03" db="EMBL/GenBank/DDBJ databases">
        <authorList>
            <consortium name="Genoscope - CEA"/>
            <person name="William W."/>
        </authorList>
    </citation>
    <scope>NUCLEOTIDE SEQUENCE</scope>
    <source>
        <strain evidence="1">Doubled-haploid Pahang</strain>
    </source>
</reference>
<dbReference type="Gramene" id="Ma04_t25390.1">
    <property type="protein sequence ID" value="Ma04_p25390.1"/>
    <property type="gene ID" value="Ma04_g25390"/>
</dbReference>
<dbReference type="InParanoid" id="A0A804ITR5"/>
<protein>
    <submittedName>
        <fullName evidence="1">(wild Malaysian banana) hypothetical protein</fullName>
    </submittedName>
</protein>
<accession>A0A804ITR5</accession>
<dbReference type="EnsemblPlants" id="Ma04_t25390.1">
    <property type="protein sequence ID" value="Ma04_p25390.1"/>
    <property type="gene ID" value="Ma04_g25390"/>
</dbReference>
<dbReference type="EMBL" id="HG996469">
    <property type="protein sequence ID" value="CAG1843351.1"/>
    <property type="molecule type" value="Genomic_DNA"/>
</dbReference>
<organism evidence="2 3">
    <name type="scientific">Musa acuminata subsp. malaccensis</name>
    <name type="common">Wild banana</name>
    <name type="synonym">Musa malaccensis</name>
    <dbReference type="NCBI Taxonomy" id="214687"/>
    <lineage>
        <taxon>Eukaryota</taxon>
        <taxon>Viridiplantae</taxon>
        <taxon>Streptophyta</taxon>
        <taxon>Embryophyta</taxon>
        <taxon>Tracheophyta</taxon>
        <taxon>Spermatophyta</taxon>
        <taxon>Magnoliopsida</taxon>
        <taxon>Liliopsida</taxon>
        <taxon>Zingiberales</taxon>
        <taxon>Musaceae</taxon>
        <taxon>Musa</taxon>
    </lineage>
</organism>
<gene>
    <name evidence="1" type="ORF">GSMUA_131460.1</name>
</gene>
<dbReference type="AlphaFoldDB" id="A0A804ITR5"/>
<evidence type="ECO:0000313" key="3">
    <source>
        <dbReference type="Proteomes" id="UP000012960"/>
    </source>
</evidence>
<name>A0A804ITR5_MUSAM</name>
<sequence length="34" mass="3655">MSLLVVVKISNASQLEGIKYGSAPVSITMRSYVL</sequence>
<evidence type="ECO:0000313" key="2">
    <source>
        <dbReference type="EnsemblPlants" id="Ma04_p25390.1"/>
    </source>
</evidence>